<evidence type="ECO:0000313" key="2">
    <source>
        <dbReference type="EMBL" id="MDL5376184.1"/>
    </source>
</evidence>
<keyword evidence="1" id="KW-1133">Transmembrane helix</keyword>
<proteinExistence type="predicted"/>
<organism evidence="2 3">
    <name type="scientific">Exiguobacterium mexicanum</name>
    <dbReference type="NCBI Taxonomy" id="340146"/>
    <lineage>
        <taxon>Bacteria</taxon>
        <taxon>Bacillati</taxon>
        <taxon>Bacillota</taxon>
        <taxon>Bacilli</taxon>
        <taxon>Bacillales</taxon>
        <taxon>Bacillales Family XII. Incertae Sedis</taxon>
        <taxon>Exiguobacterium</taxon>
    </lineage>
</organism>
<feature type="transmembrane region" description="Helical" evidence="1">
    <location>
        <begin position="30"/>
        <end position="47"/>
    </location>
</feature>
<keyword evidence="1" id="KW-0812">Transmembrane</keyword>
<keyword evidence="3" id="KW-1185">Reference proteome</keyword>
<sequence>MFSKLLFGSSVLITLTYILFDVPTWVSVLQPFTSMIVLYYLIFEFPSRKNAKTSSSD</sequence>
<name>A0ABT7ML81_9BACL</name>
<gene>
    <name evidence="2" type="ORF">QR695_04075</name>
</gene>
<comment type="caution">
    <text evidence="2">The sequence shown here is derived from an EMBL/GenBank/DDBJ whole genome shotgun (WGS) entry which is preliminary data.</text>
</comment>
<reference evidence="2 3" key="1">
    <citation type="submission" date="2023-06" db="EMBL/GenBank/DDBJ databases">
        <title>Influencing factors and mechanism of Cr(VI) reduction by facultative anaerobic Exiguobacterium sp. PY14.</title>
        <authorList>
            <person name="Zou L."/>
        </authorList>
    </citation>
    <scope>NUCLEOTIDE SEQUENCE [LARGE SCALE GENOMIC DNA]</scope>
    <source>
        <strain evidence="2 3">PY14</strain>
    </source>
</reference>
<keyword evidence="1" id="KW-0472">Membrane</keyword>
<evidence type="ECO:0000256" key="1">
    <source>
        <dbReference type="SAM" id="Phobius"/>
    </source>
</evidence>
<dbReference type="EMBL" id="JASWER010000001">
    <property type="protein sequence ID" value="MDL5376184.1"/>
    <property type="molecule type" value="Genomic_DNA"/>
</dbReference>
<accession>A0ABT7ML81</accession>
<dbReference type="Proteomes" id="UP001230807">
    <property type="component" value="Unassembled WGS sequence"/>
</dbReference>
<protein>
    <submittedName>
        <fullName evidence="2">Uncharacterized protein</fullName>
    </submittedName>
</protein>
<dbReference type="RefSeq" id="WP_214832644.1">
    <property type="nucleotide sequence ID" value="NZ_CP183077.1"/>
</dbReference>
<evidence type="ECO:0000313" key="3">
    <source>
        <dbReference type="Proteomes" id="UP001230807"/>
    </source>
</evidence>